<dbReference type="EC" id="3.5.2.14" evidence="4"/>
<dbReference type="PANTHER" id="PTHR11365">
    <property type="entry name" value="5-OXOPROLINASE RELATED"/>
    <property type="match status" value="1"/>
</dbReference>
<dbReference type="Proteomes" id="UP000542125">
    <property type="component" value="Unassembled WGS sequence"/>
</dbReference>
<comment type="caution">
    <text evidence="4">The sequence shown here is derived from an EMBL/GenBank/DDBJ whole genome shotgun (WGS) entry which is preliminary data.</text>
</comment>
<evidence type="ECO:0000259" key="2">
    <source>
        <dbReference type="Pfam" id="PF05378"/>
    </source>
</evidence>
<feature type="domain" description="Acetophenone carboxylase-like C-terminal" evidence="3">
    <location>
        <begin position="514"/>
        <end position="683"/>
    </location>
</feature>
<accession>A0A7Y9LIL9</accession>
<keyword evidence="5" id="KW-1185">Reference proteome</keyword>
<dbReference type="GO" id="GO:0006749">
    <property type="term" value="P:glutathione metabolic process"/>
    <property type="evidence" value="ECO:0007669"/>
    <property type="project" value="TreeGrafter"/>
</dbReference>
<dbReference type="GO" id="GO:0017168">
    <property type="term" value="F:5-oxoprolinase (ATP-hydrolyzing) activity"/>
    <property type="evidence" value="ECO:0007669"/>
    <property type="project" value="TreeGrafter"/>
</dbReference>
<dbReference type="RefSeq" id="WP_179582738.1">
    <property type="nucleotide sequence ID" value="NZ_JACBYR010000001.1"/>
</dbReference>
<dbReference type="Pfam" id="PF01968">
    <property type="entry name" value="Hydantoinase_A"/>
    <property type="match status" value="1"/>
</dbReference>
<reference evidence="4 5" key="1">
    <citation type="submission" date="2020-07" db="EMBL/GenBank/DDBJ databases">
        <title>Genomic Encyclopedia of Type Strains, Phase IV (KMG-V): Genome sequencing to study the core and pangenomes of soil and plant-associated prokaryotes.</title>
        <authorList>
            <person name="Whitman W."/>
        </authorList>
    </citation>
    <scope>NUCLEOTIDE SEQUENCE [LARGE SCALE GENOMIC DNA]</scope>
    <source>
        <strain evidence="4 5">SAS40</strain>
    </source>
</reference>
<feature type="domain" description="Hydantoinase A/oxoprolinase" evidence="1">
    <location>
        <begin position="208"/>
        <end position="499"/>
    </location>
</feature>
<keyword evidence="4" id="KW-0378">Hydrolase</keyword>
<dbReference type="InterPro" id="IPR002821">
    <property type="entry name" value="Hydantoinase_A"/>
</dbReference>
<dbReference type="Pfam" id="PF19278">
    <property type="entry name" value="Hydant_A_C"/>
    <property type="match status" value="1"/>
</dbReference>
<dbReference type="SUPFAM" id="SSF53067">
    <property type="entry name" value="Actin-like ATPase domain"/>
    <property type="match status" value="1"/>
</dbReference>
<dbReference type="GO" id="GO:0005829">
    <property type="term" value="C:cytosol"/>
    <property type="evidence" value="ECO:0007669"/>
    <property type="project" value="TreeGrafter"/>
</dbReference>
<dbReference type="InterPro" id="IPR045079">
    <property type="entry name" value="Oxoprolinase-like"/>
</dbReference>
<name>A0A7Y9LIL9_9BURK</name>
<evidence type="ECO:0000259" key="1">
    <source>
        <dbReference type="Pfam" id="PF01968"/>
    </source>
</evidence>
<dbReference type="AlphaFoldDB" id="A0A7Y9LIL9"/>
<dbReference type="EMBL" id="JACBYR010000001">
    <property type="protein sequence ID" value="NYE81074.1"/>
    <property type="molecule type" value="Genomic_DNA"/>
</dbReference>
<dbReference type="InterPro" id="IPR049517">
    <property type="entry name" value="ACX-like_C"/>
</dbReference>
<organism evidence="4 5">
    <name type="scientific">Pigmentiphaga litoralis</name>
    <dbReference type="NCBI Taxonomy" id="516702"/>
    <lineage>
        <taxon>Bacteria</taxon>
        <taxon>Pseudomonadati</taxon>
        <taxon>Pseudomonadota</taxon>
        <taxon>Betaproteobacteria</taxon>
        <taxon>Burkholderiales</taxon>
        <taxon>Alcaligenaceae</taxon>
        <taxon>Pigmentiphaga</taxon>
    </lineage>
</organism>
<evidence type="ECO:0000313" key="5">
    <source>
        <dbReference type="Proteomes" id="UP000542125"/>
    </source>
</evidence>
<evidence type="ECO:0000259" key="3">
    <source>
        <dbReference type="Pfam" id="PF19278"/>
    </source>
</evidence>
<dbReference type="Pfam" id="PF05378">
    <property type="entry name" value="Hydant_A_N"/>
    <property type="match status" value="1"/>
</dbReference>
<evidence type="ECO:0000313" key="4">
    <source>
        <dbReference type="EMBL" id="NYE81074.1"/>
    </source>
</evidence>
<dbReference type="InterPro" id="IPR043129">
    <property type="entry name" value="ATPase_NBD"/>
</dbReference>
<feature type="domain" description="Hydantoinase/oxoprolinase N-terminal" evidence="2">
    <location>
        <begin position="13"/>
        <end position="187"/>
    </location>
</feature>
<dbReference type="InterPro" id="IPR008040">
    <property type="entry name" value="Hydant_A_N"/>
</dbReference>
<sequence>MSRQETPGSAPLRIAVDIGGTFTDLATFDEKTGKLSFGKALSTHGELVNGIQHTLDSAGVDLANGYLFLHGSTIAINTLLERNGANTALLITEGFRDIYEIGRVNRPDAYNLFFGKHVPLVKRSQRYEVRERLRADGSLHRELDEDHVRETAKALKGQGIEAVAVLLLHSYRNPAHEQRVKAILQEELPGAFVTASHELSQEYREFERASTAVANAYVGPRVSAYLGELETHLHERGFGGAFYAVQSTGGLFPVAHARRDCVRMLESGPAAGVIGAQAICAQLGLGDAIAFDMGGTTAKAGVISDGKPLTTGSALIGGYERALPIQIPMMDIFEVGTGGGSIARIELGQSLRVGPRSAGSSPGPVCYGRGGKEPTVTDANLLLGRLDPDHFLGGDMPLDHAATMTAMHERIAGPLGLEPVTAADGILRIAVTAMSHAVKAVTTERGLDAGRFTMVVYGGAGPLHASAIARELGIRKVLIPFAPGYFSAYGMLFSDLRYDYVRSVFRRLEDLSFDEIEAMYASMEEEGRAAIGASELTPEGIVIERAADMRYVGQEHAVTVDLPRAFFEQEDREAIKRHFDEIHAVRYGTSAPDEPSDIVSLRVTLLGTMRKPPRHAVPVGDATPAADAIRATKPVYFRGSGFVDTPVYIRDKLCSGNRITGPALIEEHASTTVLQPLDTLEVDTCGNLQLTIGSDRS</sequence>
<gene>
    <name evidence="4" type="ORF">FHW18_000345</name>
</gene>
<protein>
    <submittedName>
        <fullName evidence="4">N-methylhydantoinase A</fullName>
        <ecNumber evidence="4">3.5.2.14</ecNumber>
    </submittedName>
</protein>
<dbReference type="GO" id="GO:0047423">
    <property type="term" value="F:N-methylhydantoinase (ATP-hydrolyzing) activity"/>
    <property type="evidence" value="ECO:0007669"/>
    <property type="project" value="UniProtKB-EC"/>
</dbReference>
<proteinExistence type="predicted"/>
<dbReference type="PANTHER" id="PTHR11365:SF23">
    <property type="entry name" value="HYPOTHETICAL 5-OXOPROLINASE (EUROFUNG)-RELATED"/>
    <property type="match status" value="1"/>
</dbReference>